<dbReference type="Proteomes" id="UP000309992">
    <property type="component" value="Unassembled WGS sequence"/>
</dbReference>
<proteinExistence type="predicted"/>
<protein>
    <recommendedName>
        <fullName evidence="2">Terminase small subunit actinomycetes phage-type domain-containing protein</fullName>
    </recommendedName>
</protein>
<evidence type="ECO:0000313" key="3">
    <source>
        <dbReference type="EMBL" id="TKG57946.1"/>
    </source>
</evidence>
<dbReference type="EMBL" id="SWMS01000060">
    <property type="protein sequence ID" value="TKG57946.1"/>
    <property type="molecule type" value="Genomic_DNA"/>
</dbReference>
<feature type="domain" description="Terminase small subunit actinomycetes phage-type" evidence="2">
    <location>
        <begin position="12"/>
        <end position="94"/>
    </location>
</feature>
<evidence type="ECO:0000256" key="1">
    <source>
        <dbReference type="SAM" id="MobiDB-lite"/>
    </source>
</evidence>
<feature type="compositionally biased region" description="Basic residues" evidence="1">
    <location>
        <begin position="86"/>
        <end position="102"/>
    </location>
</feature>
<evidence type="ECO:0000313" key="4">
    <source>
        <dbReference type="Proteomes" id="UP000309992"/>
    </source>
</evidence>
<organism evidence="3 4">
    <name type="scientific">Prauserella endophytica</name>
    <dbReference type="NCBI Taxonomy" id="1592324"/>
    <lineage>
        <taxon>Bacteria</taxon>
        <taxon>Bacillati</taxon>
        <taxon>Actinomycetota</taxon>
        <taxon>Actinomycetes</taxon>
        <taxon>Pseudonocardiales</taxon>
        <taxon>Pseudonocardiaceae</taxon>
        <taxon>Prauserella</taxon>
        <taxon>Prauserella coralliicola group</taxon>
    </lineage>
</organism>
<comment type="caution">
    <text evidence="3">The sequence shown here is derived from an EMBL/GenBank/DDBJ whole genome shotgun (WGS) entry which is preliminary data.</text>
</comment>
<gene>
    <name evidence="3" type="ORF">FCN18_38530</name>
</gene>
<dbReference type="Pfam" id="PF23931">
    <property type="entry name" value="Terminase_6"/>
    <property type="match status" value="1"/>
</dbReference>
<keyword evidence="4" id="KW-1185">Reference proteome</keyword>
<reference evidence="3 4" key="1">
    <citation type="journal article" date="2015" name="Antonie Van Leeuwenhoek">
        <title>Prauserella endophytica sp. nov., an endophytic actinobacterium isolated from Tamarix taklamakanensis.</title>
        <authorList>
            <person name="Liu J.M."/>
            <person name="Habden X."/>
            <person name="Guo L."/>
            <person name="Tuo L."/>
            <person name="Jiang Z.K."/>
            <person name="Liu S.W."/>
            <person name="Liu X.F."/>
            <person name="Chen L."/>
            <person name="Li R.F."/>
            <person name="Zhang Y.Q."/>
            <person name="Sun C.H."/>
        </authorList>
    </citation>
    <scope>NUCLEOTIDE SEQUENCE [LARGE SCALE GENOMIC DNA]</scope>
    <source>
        <strain evidence="3 4">CGMCC 4.7182</strain>
    </source>
</reference>
<sequence length="102" mass="10706">MGESKPPSMVRALEDALRSVERQDRDGAVVRLAKRYAAAIDADPTMLVKLGPLLLEALRDLGMTPRSRASVVKGGADSDTTGATSKRAKLLALRHGHAGGTG</sequence>
<accession>A0ABY2RTW7</accession>
<name>A0ABY2RTW7_9PSEU</name>
<evidence type="ECO:0000259" key="2">
    <source>
        <dbReference type="Pfam" id="PF23931"/>
    </source>
</evidence>
<dbReference type="InterPro" id="IPR057630">
    <property type="entry name" value="Terminase_6"/>
</dbReference>
<dbReference type="RefSeq" id="WP_137097541.1">
    <property type="nucleotide sequence ID" value="NZ_SWMS01000060.1"/>
</dbReference>
<feature type="region of interest" description="Disordered" evidence="1">
    <location>
        <begin position="67"/>
        <end position="102"/>
    </location>
</feature>